<dbReference type="EMBL" id="BLAL01000162">
    <property type="protein sequence ID" value="GES86744.1"/>
    <property type="molecule type" value="Genomic_DNA"/>
</dbReference>
<comment type="caution">
    <text evidence="1">The sequence shown here is derived from an EMBL/GenBank/DDBJ whole genome shotgun (WGS) entry which is preliminary data.</text>
</comment>
<name>A0A8H3LK07_9GLOM</name>
<gene>
    <name evidence="1" type="ORF">RCL2_001378800</name>
</gene>
<organism evidence="1 2">
    <name type="scientific">Rhizophagus clarus</name>
    <dbReference type="NCBI Taxonomy" id="94130"/>
    <lineage>
        <taxon>Eukaryota</taxon>
        <taxon>Fungi</taxon>
        <taxon>Fungi incertae sedis</taxon>
        <taxon>Mucoromycota</taxon>
        <taxon>Glomeromycotina</taxon>
        <taxon>Glomeromycetes</taxon>
        <taxon>Glomerales</taxon>
        <taxon>Glomeraceae</taxon>
        <taxon>Rhizophagus</taxon>
    </lineage>
</organism>
<dbReference type="Proteomes" id="UP000615446">
    <property type="component" value="Unassembled WGS sequence"/>
</dbReference>
<dbReference type="AlphaFoldDB" id="A0A8H3LK07"/>
<proteinExistence type="predicted"/>
<accession>A0A8H3LK07</accession>
<evidence type="ECO:0000313" key="2">
    <source>
        <dbReference type="Proteomes" id="UP000615446"/>
    </source>
</evidence>
<sequence>MNNQNQDQNEFLAINIDQLLSNINSTNNTKKKKLICIGLQSAEISDYIKQTSTQFGDSYHIKIITCNAIRAKSYTEVAKDGNICHEYSFIQYNKNCDLCDIWNTLNNKSENQQENPWIILADKAIKGAFKDMLIFTGLCEVMRINSRVLELFRQNLEDRLLQSIQHLRKNNEDYLTNPELCYENVARFKRLADTINYNRLILAMTDNTKLKS</sequence>
<protein>
    <submittedName>
        <fullName evidence="1">Uncharacterized protein</fullName>
    </submittedName>
</protein>
<dbReference type="OrthoDB" id="2434435at2759"/>
<reference evidence="1" key="1">
    <citation type="submission" date="2019-10" db="EMBL/GenBank/DDBJ databases">
        <title>Conservation and host-specific expression of non-tandemly repeated heterogenous ribosome RNA gene in arbuscular mycorrhizal fungi.</title>
        <authorList>
            <person name="Maeda T."/>
            <person name="Kobayashi Y."/>
            <person name="Nakagawa T."/>
            <person name="Ezawa T."/>
            <person name="Yamaguchi K."/>
            <person name="Bino T."/>
            <person name="Nishimoto Y."/>
            <person name="Shigenobu S."/>
            <person name="Kawaguchi M."/>
        </authorList>
    </citation>
    <scope>NUCLEOTIDE SEQUENCE</scope>
    <source>
        <strain evidence="1">HR1</strain>
    </source>
</reference>
<evidence type="ECO:0000313" key="1">
    <source>
        <dbReference type="EMBL" id="GES86744.1"/>
    </source>
</evidence>